<name>K0KGK8_WICCF</name>
<dbReference type="GO" id="GO:0005634">
    <property type="term" value="C:nucleus"/>
    <property type="evidence" value="ECO:0007669"/>
    <property type="project" value="TreeGrafter"/>
</dbReference>
<proteinExistence type="inferred from homology"/>
<evidence type="ECO:0000256" key="2">
    <source>
        <dbReference type="SAM" id="MobiDB-lite"/>
    </source>
</evidence>
<dbReference type="STRING" id="1206466.K0KGK8"/>
<gene>
    <name evidence="3" type="ORF">BN7_1660</name>
</gene>
<dbReference type="InterPro" id="IPR007587">
    <property type="entry name" value="SAPS"/>
</dbReference>
<accession>K0KGK8</accession>
<dbReference type="PANTHER" id="PTHR12634">
    <property type="entry name" value="SIT4 YEAST -ASSOCIATING PROTEIN-RELATED"/>
    <property type="match status" value="1"/>
</dbReference>
<feature type="compositionally biased region" description="Acidic residues" evidence="2">
    <location>
        <begin position="182"/>
        <end position="191"/>
    </location>
</feature>
<dbReference type="Proteomes" id="UP000009328">
    <property type="component" value="Unassembled WGS sequence"/>
</dbReference>
<evidence type="ECO:0000313" key="3">
    <source>
        <dbReference type="EMBL" id="CCH42116.1"/>
    </source>
</evidence>
<feature type="compositionally biased region" description="Basic and acidic residues" evidence="2">
    <location>
        <begin position="30"/>
        <end position="41"/>
    </location>
</feature>
<dbReference type="GO" id="GO:0005829">
    <property type="term" value="C:cytosol"/>
    <property type="evidence" value="ECO:0007669"/>
    <property type="project" value="TreeGrafter"/>
</dbReference>
<evidence type="ECO:0000313" key="4">
    <source>
        <dbReference type="Proteomes" id="UP000009328"/>
    </source>
</evidence>
<dbReference type="GO" id="GO:0019888">
    <property type="term" value="F:protein phosphatase regulator activity"/>
    <property type="evidence" value="ECO:0007669"/>
    <property type="project" value="TreeGrafter"/>
</dbReference>
<feature type="region of interest" description="Disordered" evidence="2">
    <location>
        <begin position="30"/>
        <end position="68"/>
    </location>
</feature>
<dbReference type="HOGENOM" id="CLU_003676_2_1_1"/>
<organism evidence="3 4">
    <name type="scientific">Wickerhamomyces ciferrii (strain ATCC 14091 / BCRC 22168 / CBS 111 / JCM 3599 / NBRC 0793 / NRRL Y-1031 F-60-10)</name>
    <name type="common">Yeast</name>
    <name type="synonym">Pichia ciferrii</name>
    <dbReference type="NCBI Taxonomy" id="1206466"/>
    <lineage>
        <taxon>Eukaryota</taxon>
        <taxon>Fungi</taxon>
        <taxon>Dikarya</taxon>
        <taxon>Ascomycota</taxon>
        <taxon>Saccharomycotina</taxon>
        <taxon>Saccharomycetes</taxon>
        <taxon>Phaffomycetales</taxon>
        <taxon>Wickerhamomycetaceae</taxon>
        <taxon>Wickerhamomyces</taxon>
    </lineage>
</organism>
<feature type="region of interest" description="Disordered" evidence="2">
    <location>
        <begin position="128"/>
        <end position="147"/>
    </location>
</feature>
<dbReference type="EMBL" id="CAIF01000038">
    <property type="protein sequence ID" value="CCH42116.1"/>
    <property type="molecule type" value="Genomic_DNA"/>
</dbReference>
<dbReference type="PANTHER" id="PTHR12634:SF14">
    <property type="entry name" value="SIT4-ASSOCIATING PROTEIN SAP155-RELATED"/>
    <property type="match status" value="1"/>
</dbReference>
<feature type="region of interest" description="Disordered" evidence="2">
    <location>
        <begin position="172"/>
        <end position="191"/>
    </location>
</feature>
<dbReference type="Pfam" id="PF04499">
    <property type="entry name" value="SAPS"/>
    <property type="match status" value="1"/>
</dbReference>
<feature type="compositionally biased region" description="Acidic residues" evidence="2">
    <location>
        <begin position="805"/>
        <end position="829"/>
    </location>
</feature>
<evidence type="ECO:0000256" key="1">
    <source>
        <dbReference type="ARBA" id="ARBA00006180"/>
    </source>
</evidence>
<reference evidence="3 4" key="1">
    <citation type="journal article" date="2012" name="Eukaryot. Cell">
        <title>Draft genome sequence of Wickerhamomyces ciferrii NRRL Y-1031 F-60-10.</title>
        <authorList>
            <person name="Schneider J."/>
            <person name="Andrea H."/>
            <person name="Blom J."/>
            <person name="Jaenicke S."/>
            <person name="Ruckert C."/>
            <person name="Schorsch C."/>
            <person name="Szczepanowski R."/>
            <person name="Farwick M."/>
            <person name="Goesmann A."/>
            <person name="Puhler A."/>
            <person name="Schaffer S."/>
            <person name="Tauch A."/>
            <person name="Kohler T."/>
            <person name="Brinkrolf K."/>
        </authorList>
    </citation>
    <scope>NUCLEOTIDE SEQUENCE [LARGE SCALE GENOMIC DNA]</scope>
    <source>
        <strain evidence="4">ATCC 14091 / BCRC 22168 / CBS 111 / JCM 3599 / NBRC 0793 / NRRL Y-1031 F-60-10</strain>
    </source>
</reference>
<dbReference type="GO" id="GO:0019903">
    <property type="term" value="F:protein phosphatase binding"/>
    <property type="evidence" value="ECO:0007669"/>
    <property type="project" value="InterPro"/>
</dbReference>
<dbReference type="eggNOG" id="KOG2073">
    <property type="taxonomic scope" value="Eukaryota"/>
</dbReference>
<dbReference type="InParanoid" id="K0KGK8"/>
<protein>
    <submittedName>
        <fullName evidence="3">SIT4-associating protein</fullName>
    </submittedName>
</protein>
<comment type="caution">
    <text evidence="3">The sequence shown here is derived from an EMBL/GenBank/DDBJ whole genome shotgun (WGS) entry which is preliminary data.</text>
</comment>
<dbReference type="FunCoup" id="K0KGK8">
    <property type="interactions" value="847"/>
</dbReference>
<feature type="region of interest" description="Disordered" evidence="2">
    <location>
        <begin position="799"/>
        <end position="829"/>
    </location>
</feature>
<dbReference type="AlphaFoldDB" id="K0KGK8"/>
<comment type="similarity">
    <text evidence="1">Belongs to the SAPS family.</text>
</comment>
<keyword evidence="4" id="KW-1185">Reference proteome</keyword>
<sequence>MSFWPFGQNTSSALNINRLLDEYYYQRSVHGQEQDKERQESGEVNGSSGINGSNASNGVSEGDVDADAEGDDLDVHNVVIDRDFVYQVLDDSSLLTELGRQNNKLIDFICFGYINDNDQDDDQIQIQDQDQDQEMKDDQPQLNHPQHQQGTAVLEILLDIILDSVEWFKENESQSNKMSDDSMFDDDGNDDDGDPINQLALVFNRIHAASEILSCKIWLISETLVEEPSLLNKLWSFLSNDFETTSSPSIPLFIKINEQLLLSRPDQMLNFIRSQENLVDNFLKHINITMIMDFLLKIITTDKPDMPTGIIDLLSEQQLIPKILNFLQSSQDSALQSSCGDFLKALIAISANTSIDEHTIGPNLLTKELVNDDNIDKIIEIILQKGNGLATAVGVIIEIIRKNNSDYDTVNLLYTTTESNPPNKRDSIYLGGMLKKFSLNLNNFQKILVDPKLTSKRIENQINQEIEPLGFERFKICELIAELLHCSNISLLNNHLTEKIIAEREAFLRHQEDNLQNALSEALIDTSITSTTLAPSPGSAQFNGFSNLNIGGTSEPSVALSSKNITISPHQQTEIEPMTPINEELLDDNDDKQQENSSSHQLPQHQFPVMTKREQLRSNPTVGDFFKINLVDSKIIQTILKMFIKFPWNNFWHNVVFDIVQQIFNGRLDISYNPYLILELFEKSDITNLIIDAYNLCITTEQTTKVRLGYMGHLILIAEEVVKFSSIFQNSKFNDLEVDELIYLKLIDPQWINYVTNILTETREMYNCVLGGIKNDEFNESNYLNSKAIILGNSEEEILNQVPEEQQEQQDDQEQEQEQEQDPKDEDFL</sequence>
<feature type="compositionally biased region" description="Low complexity" evidence="2">
    <location>
        <begin position="42"/>
        <end position="61"/>
    </location>
</feature>